<dbReference type="GO" id="GO:0008234">
    <property type="term" value="F:cysteine-type peptidase activity"/>
    <property type="evidence" value="ECO:0007669"/>
    <property type="project" value="UniProtKB-KW"/>
</dbReference>
<dbReference type="AlphaFoldDB" id="A0A5J4KXR5"/>
<accession>A0A5J4KXR5</accession>
<dbReference type="InterPro" id="IPR051202">
    <property type="entry name" value="Peptidase_C40"/>
</dbReference>
<dbReference type="SUPFAM" id="SSF54001">
    <property type="entry name" value="Cysteine proteinases"/>
    <property type="match status" value="1"/>
</dbReference>
<dbReference type="CDD" id="cd00118">
    <property type="entry name" value="LysM"/>
    <property type="match status" value="1"/>
</dbReference>
<feature type="domain" description="NlpC/P60" evidence="8">
    <location>
        <begin position="163"/>
        <end position="285"/>
    </location>
</feature>
<organism evidence="9">
    <name type="scientific">hot springs metagenome</name>
    <dbReference type="NCBI Taxonomy" id="433727"/>
    <lineage>
        <taxon>unclassified sequences</taxon>
        <taxon>metagenomes</taxon>
        <taxon>ecological metagenomes</taxon>
    </lineage>
</organism>
<dbReference type="InterPro" id="IPR018392">
    <property type="entry name" value="LysM"/>
</dbReference>
<dbReference type="Gene3D" id="3.90.1720.10">
    <property type="entry name" value="endopeptidase domain like (from Nostoc punctiforme)"/>
    <property type="match status" value="1"/>
</dbReference>
<gene>
    <name evidence="9" type="ORF">A45J_0038</name>
</gene>
<feature type="domain" description="LysM" evidence="7">
    <location>
        <begin position="72"/>
        <end position="115"/>
    </location>
</feature>
<evidence type="ECO:0000256" key="3">
    <source>
        <dbReference type="ARBA" id="ARBA00022729"/>
    </source>
</evidence>
<dbReference type="PROSITE" id="PS51782">
    <property type="entry name" value="LYSM"/>
    <property type="match status" value="1"/>
</dbReference>
<keyword evidence="3" id="KW-0732">Signal</keyword>
<evidence type="ECO:0000259" key="7">
    <source>
        <dbReference type="PROSITE" id="PS51782"/>
    </source>
</evidence>
<comment type="similarity">
    <text evidence="1">Belongs to the peptidase C40 family.</text>
</comment>
<keyword evidence="5" id="KW-0378">Hydrolase</keyword>
<reference evidence="9" key="1">
    <citation type="submission" date="2019-10" db="EMBL/GenBank/DDBJ databases">
        <title>Metagenomic sequencing of thiosulfate-disproportionating enrichment culture.</title>
        <authorList>
            <person name="Umezawa K."/>
            <person name="Kojima H."/>
            <person name="Fukui M."/>
        </authorList>
    </citation>
    <scope>NUCLEOTIDE SEQUENCE</scope>
    <source>
        <strain evidence="9">45J</strain>
    </source>
</reference>
<dbReference type="InterPro" id="IPR000064">
    <property type="entry name" value="NLP_P60_dom"/>
</dbReference>
<dbReference type="SMART" id="SM00257">
    <property type="entry name" value="LysM"/>
    <property type="match status" value="1"/>
</dbReference>
<dbReference type="EMBL" id="BLAB01000001">
    <property type="protein sequence ID" value="GER92323.1"/>
    <property type="molecule type" value="Genomic_DNA"/>
</dbReference>
<evidence type="ECO:0000256" key="6">
    <source>
        <dbReference type="ARBA" id="ARBA00022807"/>
    </source>
</evidence>
<dbReference type="Pfam" id="PF00877">
    <property type="entry name" value="NLPC_P60"/>
    <property type="match status" value="1"/>
</dbReference>
<evidence type="ECO:0000256" key="2">
    <source>
        <dbReference type="ARBA" id="ARBA00022670"/>
    </source>
</evidence>
<keyword evidence="2" id="KW-0645">Protease</keyword>
<dbReference type="PANTHER" id="PTHR47053">
    <property type="entry name" value="MUREIN DD-ENDOPEPTIDASE MEPH-RELATED"/>
    <property type="match status" value="1"/>
</dbReference>
<keyword evidence="4" id="KW-0677">Repeat</keyword>
<protein>
    <submittedName>
        <fullName evidence="9">Uncharacterized protein</fullName>
    </submittedName>
</protein>
<evidence type="ECO:0000259" key="8">
    <source>
        <dbReference type="PROSITE" id="PS51935"/>
    </source>
</evidence>
<evidence type="ECO:0000313" key="9">
    <source>
        <dbReference type="EMBL" id="GER92323.1"/>
    </source>
</evidence>
<evidence type="ECO:0000256" key="5">
    <source>
        <dbReference type="ARBA" id="ARBA00022801"/>
    </source>
</evidence>
<evidence type="ECO:0000256" key="1">
    <source>
        <dbReference type="ARBA" id="ARBA00007074"/>
    </source>
</evidence>
<dbReference type="SUPFAM" id="SSF54106">
    <property type="entry name" value="LysM domain"/>
    <property type="match status" value="1"/>
</dbReference>
<dbReference type="InterPro" id="IPR036779">
    <property type="entry name" value="LysM_dom_sf"/>
</dbReference>
<sequence length="300" mass="34229">MRFLLLLVSCCLIFININTDAFAKNTAVKKDTRQKKSAVKTSKNTKKSIRGIENSRKIFYKNKTNQDTDKENVYTVKKGDTIHRIAKRFNLKEDELKELNDLTGNSLKIGQRLIISKAIDEPKKLNDIESIKANYDRKTTPIITSAKIEEVKKFSTSDDLSKMSIKERLILFAKKMLHLPYKFGGNGSFGLDCSAYVQKVYSIAGIELPRSAREQFKIGDSVDKEELAIGDLVFFRTYASFPSHVGIYLGNNLFIHASTKSRKVTIDSLEEPYYVKRFIGAKRLIPEEEVKVIELPKKEN</sequence>
<name>A0A5J4KXR5_9ZZZZ</name>
<dbReference type="PANTHER" id="PTHR47053:SF4">
    <property type="entry name" value="ENDOPEPTIDASE LYTE-RELATED"/>
    <property type="match status" value="1"/>
</dbReference>
<dbReference type="PROSITE" id="PS51935">
    <property type="entry name" value="NLPC_P60"/>
    <property type="match status" value="1"/>
</dbReference>
<proteinExistence type="inferred from homology"/>
<comment type="caution">
    <text evidence="9">The sequence shown here is derived from an EMBL/GenBank/DDBJ whole genome shotgun (WGS) entry which is preliminary data.</text>
</comment>
<evidence type="ECO:0000256" key="4">
    <source>
        <dbReference type="ARBA" id="ARBA00022737"/>
    </source>
</evidence>
<dbReference type="Pfam" id="PF01476">
    <property type="entry name" value="LysM"/>
    <property type="match status" value="1"/>
</dbReference>
<dbReference type="GO" id="GO:0006508">
    <property type="term" value="P:proteolysis"/>
    <property type="evidence" value="ECO:0007669"/>
    <property type="project" value="UniProtKB-KW"/>
</dbReference>
<keyword evidence="6" id="KW-0788">Thiol protease</keyword>
<dbReference type="Gene3D" id="3.10.350.10">
    <property type="entry name" value="LysM domain"/>
    <property type="match status" value="1"/>
</dbReference>
<dbReference type="InterPro" id="IPR038765">
    <property type="entry name" value="Papain-like_cys_pep_sf"/>
</dbReference>